<gene>
    <name evidence="1" type="ORF">Sjap_008541</name>
</gene>
<organism evidence="1 2">
    <name type="scientific">Stephania japonica</name>
    <dbReference type="NCBI Taxonomy" id="461633"/>
    <lineage>
        <taxon>Eukaryota</taxon>
        <taxon>Viridiplantae</taxon>
        <taxon>Streptophyta</taxon>
        <taxon>Embryophyta</taxon>
        <taxon>Tracheophyta</taxon>
        <taxon>Spermatophyta</taxon>
        <taxon>Magnoliopsida</taxon>
        <taxon>Ranunculales</taxon>
        <taxon>Menispermaceae</taxon>
        <taxon>Menispermoideae</taxon>
        <taxon>Cissampelideae</taxon>
        <taxon>Stephania</taxon>
    </lineage>
</organism>
<reference evidence="1 2" key="1">
    <citation type="submission" date="2024-01" db="EMBL/GenBank/DDBJ databases">
        <title>Genome assemblies of Stephania.</title>
        <authorList>
            <person name="Yang L."/>
        </authorList>
    </citation>
    <scope>NUCLEOTIDE SEQUENCE [LARGE SCALE GENOMIC DNA]</scope>
    <source>
        <strain evidence="1">QJT</strain>
        <tissue evidence="1">Leaf</tissue>
    </source>
</reference>
<proteinExistence type="predicted"/>
<keyword evidence="2" id="KW-1185">Reference proteome</keyword>
<dbReference type="AlphaFoldDB" id="A0AAP0PBG1"/>
<dbReference type="EMBL" id="JBBNAE010000003">
    <property type="protein sequence ID" value="KAK9137947.1"/>
    <property type="molecule type" value="Genomic_DNA"/>
</dbReference>
<name>A0AAP0PBG1_9MAGN</name>
<accession>A0AAP0PBG1</accession>
<protein>
    <submittedName>
        <fullName evidence="1">Uncharacterized protein</fullName>
    </submittedName>
</protein>
<comment type="caution">
    <text evidence="1">The sequence shown here is derived from an EMBL/GenBank/DDBJ whole genome shotgun (WGS) entry which is preliminary data.</text>
</comment>
<evidence type="ECO:0000313" key="1">
    <source>
        <dbReference type="EMBL" id="KAK9137947.1"/>
    </source>
</evidence>
<sequence length="82" mass="9291">MGWQWWWSRRWVGSGGGCKRRMAAKWGGVWRGGAWWKWSMAMTTRGVAEGVVERRKEVGFECTVELEDGERVELGGDAGIEG</sequence>
<dbReference type="Proteomes" id="UP001417504">
    <property type="component" value="Unassembled WGS sequence"/>
</dbReference>
<evidence type="ECO:0000313" key="2">
    <source>
        <dbReference type="Proteomes" id="UP001417504"/>
    </source>
</evidence>